<feature type="compositionally biased region" description="Polar residues" evidence="1">
    <location>
        <begin position="21"/>
        <end position="33"/>
    </location>
</feature>
<sequence length="75" mass="8536">MGNRKCNKDHHSLLHEEPKVQTANSVNGRSYNPTRHHYPVGSIQETPSCFERRQVLVNPLDRNYQRILGLGSPVG</sequence>
<gene>
    <name evidence="2" type="ORF">JTE90_014328</name>
</gene>
<evidence type="ECO:0000256" key="1">
    <source>
        <dbReference type="SAM" id="MobiDB-lite"/>
    </source>
</evidence>
<evidence type="ECO:0000313" key="2">
    <source>
        <dbReference type="EMBL" id="KAG8174992.1"/>
    </source>
</evidence>
<feature type="region of interest" description="Disordered" evidence="1">
    <location>
        <begin position="1"/>
        <end position="45"/>
    </location>
</feature>
<dbReference type="AlphaFoldDB" id="A0AAV6TTQ4"/>
<reference evidence="2 3" key="1">
    <citation type="journal article" date="2022" name="Nat. Ecol. Evol.">
        <title>A masculinizing supergene underlies an exaggerated male reproductive morph in a spider.</title>
        <authorList>
            <person name="Hendrickx F."/>
            <person name="De Corte Z."/>
            <person name="Sonet G."/>
            <person name="Van Belleghem S.M."/>
            <person name="Kostlbacher S."/>
            <person name="Vangestel C."/>
        </authorList>
    </citation>
    <scope>NUCLEOTIDE SEQUENCE [LARGE SCALE GENOMIC DNA]</scope>
    <source>
        <strain evidence="2">W744_W776</strain>
    </source>
</reference>
<protein>
    <submittedName>
        <fullName evidence="2">Uncharacterized protein</fullName>
    </submittedName>
</protein>
<proteinExistence type="predicted"/>
<name>A0AAV6TTQ4_9ARAC</name>
<organism evidence="2 3">
    <name type="scientific">Oedothorax gibbosus</name>
    <dbReference type="NCBI Taxonomy" id="931172"/>
    <lineage>
        <taxon>Eukaryota</taxon>
        <taxon>Metazoa</taxon>
        <taxon>Ecdysozoa</taxon>
        <taxon>Arthropoda</taxon>
        <taxon>Chelicerata</taxon>
        <taxon>Arachnida</taxon>
        <taxon>Araneae</taxon>
        <taxon>Araneomorphae</taxon>
        <taxon>Entelegynae</taxon>
        <taxon>Araneoidea</taxon>
        <taxon>Linyphiidae</taxon>
        <taxon>Erigoninae</taxon>
        <taxon>Oedothorax</taxon>
    </lineage>
</organism>
<dbReference type="EMBL" id="JAFNEN010001096">
    <property type="protein sequence ID" value="KAG8174992.1"/>
    <property type="molecule type" value="Genomic_DNA"/>
</dbReference>
<comment type="caution">
    <text evidence="2">The sequence shown here is derived from an EMBL/GenBank/DDBJ whole genome shotgun (WGS) entry which is preliminary data.</text>
</comment>
<keyword evidence="3" id="KW-1185">Reference proteome</keyword>
<evidence type="ECO:0000313" key="3">
    <source>
        <dbReference type="Proteomes" id="UP000827092"/>
    </source>
</evidence>
<feature type="compositionally biased region" description="Basic and acidic residues" evidence="1">
    <location>
        <begin position="9"/>
        <end position="19"/>
    </location>
</feature>
<dbReference type="Proteomes" id="UP000827092">
    <property type="component" value="Unassembled WGS sequence"/>
</dbReference>
<accession>A0AAV6TTQ4</accession>